<evidence type="ECO:0000313" key="2">
    <source>
        <dbReference type="EMBL" id="QLY29643.1"/>
    </source>
</evidence>
<gene>
    <name evidence="2" type="ORF">H0264_31090</name>
</gene>
<reference evidence="2 3" key="1">
    <citation type="submission" date="2020-07" db="EMBL/GenBank/DDBJ databases">
        <authorList>
            <person name="Zhuang K."/>
            <person name="Ran Y."/>
        </authorList>
    </citation>
    <scope>NUCLEOTIDE SEQUENCE [LARGE SCALE GENOMIC DNA]</scope>
    <source>
        <strain evidence="2 3">WCH-YHL-001</strain>
    </source>
</reference>
<feature type="transmembrane region" description="Helical" evidence="1">
    <location>
        <begin position="67"/>
        <end position="86"/>
    </location>
</feature>
<evidence type="ECO:0000256" key="1">
    <source>
        <dbReference type="SAM" id="Phobius"/>
    </source>
</evidence>
<feature type="transmembrane region" description="Helical" evidence="1">
    <location>
        <begin position="106"/>
        <end position="128"/>
    </location>
</feature>
<proteinExistence type="predicted"/>
<evidence type="ECO:0000313" key="3">
    <source>
        <dbReference type="Proteomes" id="UP000515512"/>
    </source>
</evidence>
<accession>A0A7D6ZK80</accession>
<sequence length="140" mass="14462">MPRSVRVAQIAALILAALGVIAIVSLSSMGYSYSAGKLTFAYFPAFGAAITALFFGRGGSGTKVTAIVFGALMILFFLSSMSLAGQEESGGRVVGGEPVAGDDSRVLIVYGAGFGHLAVGILLVVVLAQRVSGDWFRRAR</sequence>
<dbReference type="RefSeq" id="WP_181580847.1">
    <property type="nucleotide sequence ID" value="NZ_CP059399.1"/>
</dbReference>
<protein>
    <submittedName>
        <fullName evidence="2">Uncharacterized protein</fullName>
    </submittedName>
</protein>
<dbReference type="EMBL" id="CP059399">
    <property type="protein sequence ID" value="QLY29643.1"/>
    <property type="molecule type" value="Genomic_DNA"/>
</dbReference>
<keyword evidence="3" id="KW-1185">Reference proteome</keyword>
<keyword evidence="1" id="KW-1133">Transmembrane helix</keyword>
<dbReference type="KEGG" id="nhu:H0264_31090"/>
<keyword evidence="1" id="KW-0472">Membrane</keyword>
<keyword evidence="1" id="KW-0812">Transmembrane</keyword>
<dbReference type="Proteomes" id="UP000515512">
    <property type="component" value="Chromosome"/>
</dbReference>
<organism evidence="2 3">
    <name type="scientific">Nocardia huaxiensis</name>
    <dbReference type="NCBI Taxonomy" id="2755382"/>
    <lineage>
        <taxon>Bacteria</taxon>
        <taxon>Bacillati</taxon>
        <taxon>Actinomycetota</taxon>
        <taxon>Actinomycetes</taxon>
        <taxon>Mycobacteriales</taxon>
        <taxon>Nocardiaceae</taxon>
        <taxon>Nocardia</taxon>
    </lineage>
</organism>
<feature type="transmembrane region" description="Helical" evidence="1">
    <location>
        <begin position="38"/>
        <end position="55"/>
    </location>
</feature>
<name>A0A7D6ZK80_9NOCA</name>
<dbReference type="AlphaFoldDB" id="A0A7D6ZK80"/>